<accession>A0A8J4VNE7</accession>
<dbReference type="PANTHER" id="PTHR16079:SF4">
    <property type="entry name" value="E3 UBIQUITIN-PROTEIN LIGASE CHFR"/>
    <property type="match status" value="1"/>
</dbReference>
<dbReference type="GO" id="GO:0006511">
    <property type="term" value="P:ubiquitin-dependent protein catabolic process"/>
    <property type="evidence" value="ECO:0007669"/>
    <property type="project" value="TreeGrafter"/>
</dbReference>
<dbReference type="AlphaFoldDB" id="A0A8J4VNE7"/>
<dbReference type="InterPro" id="IPR013083">
    <property type="entry name" value="Znf_RING/FYVE/PHD"/>
</dbReference>
<dbReference type="Gene3D" id="3.30.40.140">
    <property type="match status" value="1"/>
</dbReference>
<dbReference type="InterPro" id="IPR040909">
    <property type="entry name" value="CHFR_Znf-CRD"/>
</dbReference>
<keyword evidence="8" id="KW-0131">Cell cycle</keyword>
<dbReference type="GO" id="GO:0004842">
    <property type="term" value="F:ubiquitin-protein transferase activity"/>
    <property type="evidence" value="ECO:0007669"/>
    <property type="project" value="TreeGrafter"/>
</dbReference>
<sequence length="542" mass="62226">MVEVGEGSGSKPSEEIWAKLVPLDSRYSDIEISSDEFIICSEIRSSSIEKHDWCKISRNSDLCSATMLNKSSNTVLVDEAVVQNGDDIVIKCGSKIFPGPDTEGYLGYRFEVMPSQEICNKQLIKVNKISVDIEHAKCSICLNIWHDVVTVAPCLHNFCNGCFSEWLKRSQEKHSSVLCPQCRAVVQFVGRNHFLRNIEEDILEADSSLKRSDEEVALLDSYALIQSNLVVRSGKKLRRKRAYSPLDEESDGIDLPCPQCGTELGGFHCNQNTIHLQCHACGGMMPSRTDISVPQHCVGCDRAFCGSYWQAQRLTRSDFHPVCSRETFKPISDHTISRIPDAVHDKNRHEQDITQRCIIQMGRTLQDVISEWIAKLNNREIDRTRMPLNHAEMITSGTHVCNDCYDKLVSFLLYWFRISVPKYLLPPDASKREDCWYGYSCRTQHHSDEHARRRNHVCRPTRDFRGIQMQNQVRIGLRCHGKDYLCVQVLKAKYKLRQLVFKLGMVLQFEPSLTPGFLTSQALFLLLKRALTQIWPWWFRNY</sequence>
<evidence type="ECO:0000256" key="9">
    <source>
        <dbReference type="PROSITE-ProRule" id="PRU00175"/>
    </source>
</evidence>
<dbReference type="GO" id="GO:0005634">
    <property type="term" value="C:nucleus"/>
    <property type="evidence" value="ECO:0007669"/>
    <property type="project" value="UniProtKB-SubCell"/>
</dbReference>
<dbReference type="Pfam" id="PF00097">
    <property type="entry name" value="zf-C3HC4"/>
    <property type="match status" value="1"/>
</dbReference>
<dbReference type="OrthoDB" id="1305878at2759"/>
<dbReference type="InterPro" id="IPR018957">
    <property type="entry name" value="Znf_C3HC4_RING-type"/>
</dbReference>
<keyword evidence="12" id="KW-1185">Reference proteome</keyword>
<evidence type="ECO:0000313" key="11">
    <source>
        <dbReference type="EMBL" id="KAF3963342.1"/>
    </source>
</evidence>
<gene>
    <name evidence="11" type="ORF">CMV_012260</name>
</gene>
<dbReference type="CDD" id="cd16503">
    <property type="entry name" value="RING-HC_CHFR"/>
    <property type="match status" value="1"/>
</dbReference>
<dbReference type="Pfam" id="PF17979">
    <property type="entry name" value="zf-CRD"/>
    <property type="match status" value="1"/>
</dbReference>
<feature type="domain" description="RING-type" evidence="10">
    <location>
        <begin position="138"/>
        <end position="183"/>
    </location>
</feature>
<keyword evidence="4 9" id="KW-0863">Zinc-finger</keyword>
<keyword evidence="6" id="KW-0862">Zinc</keyword>
<dbReference type="PROSITE" id="PS50089">
    <property type="entry name" value="ZF_RING_2"/>
    <property type="match status" value="1"/>
</dbReference>
<evidence type="ECO:0000256" key="4">
    <source>
        <dbReference type="ARBA" id="ARBA00022771"/>
    </source>
</evidence>
<dbReference type="EMBL" id="JRKL02001559">
    <property type="protein sequence ID" value="KAF3963342.1"/>
    <property type="molecule type" value="Genomic_DNA"/>
</dbReference>
<keyword evidence="5" id="KW-0833">Ubl conjugation pathway</keyword>
<dbReference type="GO" id="GO:0016567">
    <property type="term" value="P:protein ubiquitination"/>
    <property type="evidence" value="ECO:0007669"/>
    <property type="project" value="TreeGrafter"/>
</dbReference>
<evidence type="ECO:0000313" key="12">
    <source>
        <dbReference type="Proteomes" id="UP000737018"/>
    </source>
</evidence>
<dbReference type="GO" id="GO:0008270">
    <property type="term" value="F:zinc ion binding"/>
    <property type="evidence" value="ECO:0007669"/>
    <property type="project" value="UniProtKB-KW"/>
</dbReference>
<dbReference type="SMART" id="SM00184">
    <property type="entry name" value="RING"/>
    <property type="match status" value="1"/>
</dbReference>
<comment type="caution">
    <text evidence="11">The sequence shown here is derived from an EMBL/GenBank/DDBJ whole genome shotgun (WGS) entry which is preliminary data.</text>
</comment>
<dbReference type="Proteomes" id="UP000737018">
    <property type="component" value="Unassembled WGS sequence"/>
</dbReference>
<keyword evidence="2" id="KW-0808">Transferase</keyword>
<evidence type="ECO:0000259" key="10">
    <source>
        <dbReference type="PROSITE" id="PS50089"/>
    </source>
</evidence>
<evidence type="ECO:0000256" key="3">
    <source>
        <dbReference type="ARBA" id="ARBA00022723"/>
    </source>
</evidence>
<reference evidence="11" key="1">
    <citation type="submission" date="2020-03" db="EMBL/GenBank/DDBJ databases">
        <title>Castanea mollissima Vanexum genome sequencing.</title>
        <authorList>
            <person name="Staton M."/>
        </authorList>
    </citation>
    <scope>NUCLEOTIDE SEQUENCE</scope>
    <source>
        <tissue evidence="11">Leaf</tissue>
    </source>
</reference>
<dbReference type="Gene3D" id="3.30.40.10">
    <property type="entry name" value="Zinc/RING finger domain, C3HC4 (zinc finger)"/>
    <property type="match status" value="1"/>
</dbReference>
<evidence type="ECO:0000256" key="1">
    <source>
        <dbReference type="ARBA" id="ARBA00004123"/>
    </source>
</evidence>
<keyword evidence="3" id="KW-0479">Metal-binding</keyword>
<dbReference type="InterPro" id="IPR052256">
    <property type="entry name" value="E3_ubiquitin-ligase_CHFR"/>
</dbReference>
<dbReference type="PANTHER" id="PTHR16079">
    <property type="entry name" value="UBIQUITIN LIGASE PROTEIN CHFR"/>
    <property type="match status" value="1"/>
</dbReference>
<name>A0A8J4VNE7_9ROSI</name>
<evidence type="ECO:0000256" key="2">
    <source>
        <dbReference type="ARBA" id="ARBA00022679"/>
    </source>
</evidence>
<evidence type="ECO:0000256" key="5">
    <source>
        <dbReference type="ARBA" id="ARBA00022786"/>
    </source>
</evidence>
<protein>
    <recommendedName>
        <fullName evidence="10">RING-type domain-containing protein</fullName>
    </recommendedName>
</protein>
<evidence type="ECO:0000256" key="7">
    <source>
        <dbReference type="ARBA" id="ARBA00023242"/>
    </source>
</evidence>
<keyword evidence="7" id="KW-0539">Nucleus</keyword>
<evidence type="ECO:0000256" key="6">
    <source>
        <dbReference type="ARBA" id="ARBA00022833"/>
    </source>
</evidence>
<evidence type="ECO:0000256" key="8">
    <source>
        <dbReference type="ARBA" id="ARBA00023306"/>
    </source>
</evidence>
<organism evidence="11 12">
    <name type="scientific">Castanea mollissima</name>
    <name type="common">Chinese chestnut</name>
    <dbReference type="NCBI Taxonomy" id="60419"/>
    <lineage>
        <taxon>Eukaryota</taxon>
        <taxon>Viridiplantae</taxon>
        <taxon>Streptophyta</taxon>
        <taxon>Embryophyta</taxon>
        <taxon>Tracheophyta</taxon>
        <taxon>Spermatophyta</taxon>
        <taxon>Magnoliopsida</taxon>
        <taxon>eudicotyledons</taxon>
        <taxon>Gunneridae</taxon>
        <taxon>Pentapetalae</taxon>
        <taxon>rosids</taxon>
        <taxon>fabids</taxon>
        <taxon>Fagales</taxon>
        <taxon>Fagaceae</taxon>
        <taxon>Castanea</taxon>
    </lineage>
</organism>
<dbReference type="SUPFAM" id="SSF57850">
    <property type="entry name" value="RING/U-box"/>
    <property type="match status" value="1"/>
</dbReference>
<comment type="subcellular location">
    <subcellularLocation>
        <location evidence="1">Nucleus</location>
    </subcellularLocation>
</comment>
<proteinExistence type="predicted"/>
<dbReference type="InterPro" id="IPR001841">
    <property type="entry name" value="Znf_RING"/>
</dbReference>